<sequence>MPGTKLDASPIFTIPEILFLILNDLSAIELLTTARLVCRQWKSTIETSKLLRWKTWNRDILSPPPSLRNQYTSDCDNTCPSPCVDHCYSNSFEVSPLALHLVEQVWQRCMRAQHAEQHNNGEDVDSTAVKNLSLELFSFVGSKLRKLQNAGNPMTPIQSSSHPSANLLRPRFCARNIWIYAGSYRTREGMDTSTYHYNSKAQTSSGARETVQINTLANTLIEGLERKAMDIESPYYSPAVSAMQDAEKYYSLVINAFGICNPKDPDIKEVGDTEIIIKLQMFEPYGIESIETSNNGVDHWVRAAPPRPARITTDWKAALRQATHSLNSNSYIQAEN</sequence>
<dbReference type="Proteomes" id="UP000015100">
    <property type="component" value="Unassembled WGS sequence"/>
</dbReference>
<dbReference type="Gene3D" id="1.20.1280.50">
    <property type="match status" value="1"/>
</dbReference>
<dbReference type="AlphaFoldDB" id="S8BW07"/>
<reference evidence="2 3" key="1">
    <citation type="journal article" date="2013" name="PLoS Genet.">
        <title>Genomic mechanisms accounting for the adaptation to parasitism in nematode-trapping fungi.</title>
        <authorList>
            <person name="Meerupati T."/>
            <person name="Andersson K.M."/>
            <person name="Friman E."/>
            <person name="Kumar D."/>
            <person name="Tunlid A."/>
            <person name="Ahren D."/>
        </authorList>
    </citation>
    <scope>NUCLEOTIDE SEQUENCE [LARGE SCALE GENOMIC DNA]</scope>
    <source>
        <strain evidence="2 3">CBS 200.50</strain>
    </source>
</reference>
<dbReference type="Pfam" id="PF00646">
    <property type="entry name" value="F-box"/>
    <property type="match status" value="1"/>
</dbReference>
<evidence type="ECO:0000313" key="3">
    <source>
        <dbReference type="Proteomes" id="UP000015100"/>
    </source>
</evidence>
<name>S8BW07_DACHA</name>
<evidence type="ECO:0000313" key="2">
    <source>
        <dbReference type="EMBL" id="EPS39487.1"/>
    </source>
</evidence>
<comment type="caution">
    <text evidence="2">The sequence shown here is derived from an EMBL/GenBank/DDBJ whole genome shotgun (WGS) entry which is preliminary data.</text>
</comment>
<dbReference type="OrthoDB" id="5426200at2759"/>
<feature type="domain" description="F-box" evidence="1">
    <location>
        <begin position="15"/>
        <end position="52"/>
    </location>
</feature>
<reference evidence="3" key="2">
    <citation type="submission" date="2013-04" db="EMBL/GenBank/DDBJ databases">
        <title>Genomic mechanisms accounting for the adaptation to parasitism in nematode-trapping fungi.</title>
        <authorList>
            <person name="Ahren D.G."/>
        </authorList>
    </citation>
    <scope>NUCLEOTIDE SEQUENCE [LARGE SCALE GENOMIC DNA]</scope>
    <source>
        <strain evidence="3">CBS 200.50</strain>
    </source>
</reference>
<organism evidence="2 3">
    <name type="scientific">Dactylellina haptotyla (strain CBS 200.50)</name>
    <name type="common">Nematode-trapping fungus</name>
    <name type="synonym">Monacrosporium haptotylum</name>
    <dbReference type="NCBI Taxonomy" id="1284197"/>
    <lineage>
        <taxon>Eukaryota</taxon>
        <taxon>Fungi</taxon>
        <taxon>Dikarya</taxon>
        <taxon>Ascomycota</taxon>
        <taxon>Pezizomycotina</taxon>
        <taxon>Orbiliomycetes</taxon>
        <taxon>Orbiliales</taxon>
        <taxon>Orbiliaceae</taxon>
        <taxon>Dactylellina</taxon>
    </lineage>
</organism>
<evidence type="ECO:0000259" key="1">
    <source>
        <dbReference type="Pfam" id="PF00646"/>
    </source>
</evidence>
<dbReference type="EMBL" id="AQGS01000467">
    <property type="protein sequence ID" value="EPS39487.1"/>
    <property type="molecule type" value="Genomic_DNA"/>
</dbReference>
<proteinExistence type="predicted"/>
<gene>
    <name evidence="2" type="ORF">H072_6712</name>
</gene>
<dbReference type="HOGENOM" id="CLU_826438_0_0_1"/>
<dbReference type="SUPFAM" id="SSF81383">
    <property type="entry name" value="F-box domain"/>
    <property type="match status" value="1"/>
</dbReference>
<keyword evidence="3" id="KW-1185">Reference proteome</keyword>
<dbReference type="InterPro" id="IPR036047">
    <property type="entry name" value="F-box-like_dom_sf"/>
</dbReference>
<dbReference type="InterPro" id="IPR001810">
    <property type="entry name" value="F-box_dom"/>
</dbReference>
<protein>
    <recommendedName>
        <fullName evidence="1">F-box domain-containing protein</fullName>
    </recommendedName>
</protein>
<accession>S8BW07</accession>